<dbReference type="GO" id="GO:0033179">
    <property type="term" value="C:proton-transporting V-type ATPase, V0 domain"/>
    <property type="evidence" value="ECO:0007669"/>
    <property type="project" value="InterPro"/>
</dbReference>
<feature type="transmembrane region" description="Helical" evidence="8">
    <location>
        <begin position="407"/>
        <end position="428"/>
    </location>
</feature>
<evidence type="ECO:0000256" key="2">
    <source>
        <dbReference type="ARBA" id="ARBA00009904"/>
    </source>
</evidence>
<feature type="transmembrane region" description="Helical" evidence="8">
    <location>
        <begin position="511"/>
        <end position="529"/>
    </location>
</feature>
<sequence>MIVKMKKLTLLCTPTQQKQTLEKLRELKVVHVEHVQAPEGSELDQARNHLLYVQRAREVLTSRPDADPTGKDGDQLVDTVWKLIHKEKELKETLQALEHEHGRITPFGEFDPREIVKLNEGGLFVKLYELPVKDTPEVPDGIAISEISRDKTLIYVLAVSREEFAIPAHEVKLPDRSHSRILHHIEKTKKALEETEIEFQKYAGDKLLVEQVASNAADSVKYLEVQSGMGAEQAVAYLKGFYPVDREDDLIAAAQENGWGYQLEDVDAEDAPPTLLRNPKWVSPIKAALDMIGVVPGYKELDVSALFLIFLSIFFAFIIGDAGYGLLFIGLTLFGKLKTKGNAAAQPGLNLMMVMSAFCVIFGVLTGNYFGIRLESLPAPFQALSSSYMTGKMADGSWNSDLAAKNVMFICFSIGTIHISIAHVWNLIRKINSVACLQDLGWLCCTWMLFGVVLNMVLNIELPTWVTASQLPMLGTGIGLIVLSLVMTKSYFGLVTLALDVINNFVDIISYVRLYAVGAASLAIAQAFNGMAFPEGEAIKFTIGGALILFAGHALNIILGAMGVMVHGIRLNTLEFSSHAGVEWAGIHFNPFKKSNDNL</sequence>
<dbReference type="EMBL" id="CAAHFH010000001">
    <property type="protein sequence ID" value="VGO18905.1"/>
    <property type="molecule type" value="Genomic_DNA"/>
</dbReference>
<evidence type="ECO:0000256" key="3">
    <source>
        <dbReference type="ARBA" id="ARBA00022448"/>
    </source>
</evidence>
<evidence type="ECO:0000256" key="8">
    <source>
        <dbReference type="SAM" id="Phobius"/>
    </source>
</evidence>
<dbReference type="GO" id="GO:0051117">
    <property type="term" value="F:ATPase binding"/>
    <property type="evidence" value="ECO:0007669"/>
    <property type="project" value="TreeGrafter"/>
</dbReference>
<dbReference type="GO" id="GO:0007035">
    <property type="term" value="P:vacuolar acidification"/>
    <property type="evidence" value="ECO:0007669"/>
    <property type="project" value="TreeGrafter"/>
</dbReference>
<evidence type="ECO:0000256" key="1">
    <source>
        <dbReference type="ARBA" id="ARBA00004141"/>
    </source>
</evidence>
<evidence type="ECO:0008006" key="11">
    <source>
        <dbReference type="Google" id="ProtNLM"/>
    </source>
</evidence>
<keyword evidence="5 8" id="KW-1133">Transmembrane helix</keyword>
<dbReference type="Proteomes" id="UP000346198">
    <property type="component" value="Unassembled WGS sequence"/>
</dbReference>
<keyword evidence="10" id="KW-1185">Reference proteome</keyword>
<evidence type="ECO:0000256" key="5">
    <source>
        <dbReference type="ARBA" id="ARBA00022989"/>
    </source>
</evidence>
<evidence type="ECO:0000313" key="9">
    <source>
        <dbReference type="EMBL" id="VGO18905.1"/>
    </source>
</evidence>
<dbReference type="GO" id="GO:0046961">
    <property type="term" value="F:proton-transporting ATPase activity, rotational mechanism"/>
    <property type="evidence" value="ECO:0007669"/>
    <property type="project" value="InterPro"/>
</dbReference>
<feature type="transmembrane region" description="Helical" evidence="8">
    <location>
        <begin position="349"/>
        <end position="372"/>
    </location>
</feature>
<dbReference type="GO" id="GO:0016471">
    <property type="term" value="C:vacuolar proton-transporting V-type ATPase complex"/>
    <property type="evidence" value="ECO:0007669"/>
    <property type="project" value="TreeGrafter"/>
</dbReference>
<reference evidence="9 10" key="1">
    <citation type="submission" date="2019-04" db="EMBL/GenBank/DDBJ databases">
        <authorList>
            <person name="Van Vliet M D."/>
        </authorList>
    </citation>
    <scope>NUCLEOTIDE SEQUENCE [LARGE SCALE GENOMIC DNA]</scope>
    <source>
        <strain evidence="9 10">F21</strain>
    </source>
</reference>
<dbReference type="PANTHER" id="PTHR11629:SF63">
    <property type="entry name" value="V-TYPE PROTON ATPASE SUBUNIT A"/>
    <property type="match status" value="1"/>
</dbReference>
<accession>A0A6C2UFI3</accession>
<evidence type="ECO:0000313" key="10">
    <source>
        <dbReference type="Proteomes" id="UP000346198"/>
    </source>
</evidence>
<keyword evidence="4 8" id="KW-0812">Transmembrane</keyword>
<dbReference type="RefSeq" id="WP_136060351.1">
    <property type="nucleotide sequence ID" value="NZ_CAAHFH010000001.1"/>
</dbReference>
<proteinExistence type="inferred from homology"/>
<evidence type="ECO:0000256" key="7">
    <source>
        <dbReference type="ARBA" id="ARBA00023136"/>
    </source>
</evidence>
<feature type="transmembrane region" description="Helical" evidence="8">
    <location>
        <begin position="541"/>
        <end position="566"/>
    </location>
</feature>
<dbReference type="InterPro" id="IPR002490">
    <property type="entry name" value="V-ATPase_116kDa_su"/>
</dbReference>
<keyword evidence="7 8" id="KW-0472">Membrane</keyword>
<organism evidence="9 10">
    <name type="scientific">Pontiella sulfatireligans</name>
    <dbReference type="NCBI Taxonomy" id="2750658"/>
    <lineage>
        <taxon>Bacteria</taxon>
        <taxon>Pseudomonadati</taxon>
        <taxon>Kiritimatiellota</taxon>
        <taxon>Kiritimatiellia</taxon>
        <taxon>Kiritimatiellales</taxon>
        <taxon>Pontiellaceae</taxon>
        <taxon>Pontiella</taxon>
    </lineage>
</organism>
<feature type="transmembrane region" description="Helical" evidence="8">
    <location>
        <begin position="440"/>
        <end position="458"/>
    </location>
</feature>
<evidence type="ECO:0000256" key="6">
    <source>
        <dbReference type="ARBA" id="ARBA00023065"/>
    </source>
</evidence>
<comment type="subcellular location">
    <subcellularLocation>
        <location evidence="1">Membrane</location>
        <topology evidence="1">Multi-pass membrane protein</topology>
    </subcellularLocation>
</comment>
<name>A0A6C2UFI3_9BACT</name>
<dbReference type="AlphaFoldDB" id="A0A6C2UFI3"/>
<protein>
    <recommendedName>
        <fullName evidence="11">V-type ATP synthase subunit I</fullName>
    </recommendedName>
</protein>
<keyword evidence="3" id="KW-0813">Transport</keyword>
<feature type="transmembrane region" description="Helical" evidence="8">
    <location>
        <begin position="478"/>
        <end position="499"/>
    </location>
</feature>
<evidence type="ECO:0000256" key="4">
    <source>
        <dbReference type="ARBA" id="ARBA00022692"/>
    </source>
</evidence>
<keyword evidence="6" id="KW-0406">Ion transport</keyword>
<feature type="transmembrane region" description="Helical" evidence="8">
    <location>
        <begin position="305"/>
        <end position="329"/>
    </location>
</feature>
<dbReference type="PANTHER" id="PTHR11629">
    <property type="entry name" value="VACUOLAR PROTON ATPASES"/>
    <property type="match status" value="1"/>
</dbReference>
<gene>
    <name evidence="9" type="ORF">SCARR_00958</name>
</gene>
<comment type="similarity">
    <text evidence="2">Belongs to the V-ATPase 116 kDa subunit family.</text>
</comment>